<gene>
    <name evidence="1" type="ORF">M404DRAFT_995715</name>
</gene>
<dbReference type="InParanoid" id="A0A0C3KLP3"/>
<organism evidence="1 2">
    <name type="scientific">Pisolithus tinctorius Marx 270</name>
    <dbReference type="NCBI Taxonomy" id="870435"/>
    <lineage>
        <taxon>Eukaryota</taxon>
        <taxon>Fungi</taxon>
        <taxon>Dikarya</taxon>
        <taxon>Basidiomycota</taxon>
        <taxon>Agaricomycotina</taxon>
        <taxon>Agaricomycetes</taxon>
        <taxon>Agaricomycetidae</taxon>
        <taxon>Boletales</taxon>
        <taxon>Sclerodermatineae</taxon>
        <taxon>Pisolithaceae</taxon>
        <taxon>Pisolithus</taxon>
    </lineage>
</organism>
<reference evidence="2" key="2">
    <citation type="submission" date="2015-01" db="EMBL/GenBank/DDBJ databases">
        <title>Evolutionary Origins and Diversification of the Mycorrhizal Mutualists.</title>
        <authorList>
            <consortium name="DOE Joint Genome Institute"/>
            <consortium name="Mycorrhizal Genomics Consortium"/>
            <person name="Kohler A."/>
            <person name="Kuo A."/>
            <person name="Nagy L.G."/>
            <person name="Floudas D."/>
            <person name="Copeland A."/>
            <person name="Barry K.W."/>
            <person name="Cichocki N."/>
            <person name="Veneault-Fourrey C."/>
            <person name="LaButti K."/>
            <person name="Lindquist E.A."/>
            <person name="Lipzen A."/>
            <person name="Lundell T."/>
            <person name="Morin E."/>
            <person name="Murat C."/>
            <person name="Riley R."/>
            <person name="Ohm R."/>
            <person name="Sun H."/>
            <person name="Tunlid A."/>
            <person name="Henrissat B."/>
            <person name="Grigoriev I.V."/>
            <person name="Hibbett D.S."/>
            <person name="Martin F."/>
        </authorList>
    </citation>
    <scope>NUCLEOTIDE SEQUENCE [LARGE SCALE GENOMIC DNA]</scope>
    <source>
        <strain evidence="2">Marx 270</strain>
    </source>
</reference>
<keyword evidence="2" id="KW-1185">Reference proteome</keyword>
<sequence>MAEDCTCQDNCDACGPTGTGCTCPENRCKCSNCVNKAHAQKCECGGSATDCVCTREGKVCECK</sequence>
<proteinExistence type="predicted"/>
<dbReference type="AlphaFoldDB" id="A0A0C3KLP3"/>
<reference evidence="1 2" key="1">
    <citation type="submission" date="2014-04" db="EMBL/GenBank/DDBJ databases">
        <authorList>
            <consortium name="DOE Joint Genome Institute"/>
            <person name="Kuo A."/>
            <person name="Kohler A."/>
            <person name="Costa M.D."/>
            <person name="Nagy L.G."/>
            <person name="Floudas D."/>
            <person name="Copeland A."/>
            <person name="Barry K.W."/>
            <person name="Cichocki N."/>
            <person name="Veneault-Fourrey C."/>
            <person name="LaButti K."/>
            <person name="Lindquist E.A."/>
            <person name="Lipzen A."/>
            <person name="Lundell T."/>
            <person name="Morin E."/>
            <person name="Murat C."/>
            <person name="Sun H."/>
            <person name="Tunlid A."/>
            <person name="Henrissat B."/>
            <person name="Grigoriev I.V."/>
            <person name="Hibbett D.S."/>
            <person name="Martin F."/>
            <person name="Nordberg H.P."/>
            <person name="Cantor M.N."/>
            <person name="Hua S.X."/>
        </authorList>
    </citation>
    <scope>NUCLEOTIDE SEQUENCE [LARGE SCALE GENOMIC DNA]</scope>
    <source>
        <strain evidence="1 2">Marx 270</strain>
    </source>
</reference>
<dbReference type="EMBL" id="KN831952">
    <property type="protein sequence ID" value="KIO10522.1"/>
    <property type="molecule type" value="Genomic_DNA"/>
</dbReference>
<name>A0A0C3KLP3_PISTI</name>
<dbReference type="HOGENOM" id="CLU_138888_2_0_1"/>
<evidence type="ECO:0000313" key="1">
    <source>
        <dbReference type="EMBL" id="KIO10522.1"/>
    </source>
</evidence>
<dbReference type="OrthoDB" id="2602657at2759"/>
<accession>A0A0C3KLP3</accession>
<evidence type="ECO:0000313" key="2">
    <source>
        <dbReference type="Proteomes" id="UP000054217"/>
    </source>
</evidence>
<protein>
    <submittedName>
        <fullName evidence="1">Uncharacterized protein</fullName>
    </submittedName>
</protein>
<dbReference type="Proteomes" id="UP000054217">
    <property type="component" value="Unassembled WGS sequence"/>
</dbReference>